<feature type="region of interest" description="Disordered" evidence="5">
    <location>
        <begin position="108"/>
        <end position="160"/>
    </location>
</feature>
<feature type="domain" description="T-SNARE coiled-coil homology" evidence="6">
    <location>
        <begin position="35"/>
        <end position="97"/>
    </location>
</feature>
<dbReference type="PANTHER" id="PTHR19305:SF9">
    <property type="entry name" value="SYNAPTOSOMAL-ASSOCIATED PROTEIN 29"/>
    <property type="match status" value="1"/>
</dbReference>
<evidence type="ECO:0000256" key="2">
    <source>
        <dbReference type="ARBA" id="ARBA00022448"/>
    </source>
</evidence>
<evidence type="ECO:0000256" key="3">
    <source>
        <dbReference type="ARBA" id="ARBA00022927"/>
    </source>
</evidence>
<keyword evidence="2" id="KW-0813">Transport</keyword>
<reference evidence="7" key="1">
    <citation type="submission" date="2023-06" db="EMBL/GenBank/DDBJ databases">
        <authorList>
            <person name="Delattre M."/>
        </authorList>
    </citation>
    <scope>NUCLEOTIDE SEQUENCE</scope>
    <source>
        <strain evidence="7">AF72</strain>
    </source>
</reference>
<dbReference type="PANTHER" id="PTHR19305">
    <property type="entry name" value="SYNAPTOSOMAL ASSOCIATED PROTEIN"/>
    <property type="match status" value="1"/>
</dbReference>
<evidence type="ECO:0000313" key="7">
    <source>
        <dbReference type="EMBL" id="CAJ0581874.1"/>
    </source>
</evidence>
<dbReference type="GO" id="GO:0031201">
    <property type="term" value="C:SNARE complex"/>
    <property type="evidence" value="ECO:0007669"/>
    <property type="project" value="TreeGrafter"/>
</dbReference>
<dbReference type="PROSITE" id="PS50192">
    <property type="entry name" value="T_SNARE"/>
    <property type="match status" value="2"/>
</dbReference>
<feature type="non-terminal residue" evidence="7">
    <location>
        <position position="248"/>
    </location>
</feature>
<dbReference type="GO" id="GO:0019905">
    <property type="term" value="F:syntaxin binding"/>
    <property type="evidence" value="ECO:0007669"/>
    <property type="project" value="TreeGrafter"/>
</dbReference>
<dbReference type="GO" id="GO:0005886">
    <property type="term" value="C:plasma membrane"/>
    <property type="evidence" value="ECO:0007669"/>
    <property type="project" value="TreeGrafter"/>
</dbReference>
<dbReference type="GO" id="GO:0016082">
    <property type="term" value="P:synaptic vesicle priming"/>
    <property type="evidence" value="ECO:0007669"/>
    <property type="project" value="TreeGrafter"/>
</dbReference>
<feature type="compositionally biased region" description="Low complexity" evidence="5">
    <location>
        <begin position="134"/>
        <end position="157"/>
    </location>
</feature>
<evidence type="ECO:0000256" key="5">
    <source>
        <dbReference type="SAM" id="MobiDB-lite"/>
    </source>
</evidence>
<feature type="domain" description="T-SNARE coiled-coil homology" evidence="6">
    <location>
        <begin position="167"/>
        <end position="229"/>
    </location>
</feature>
<comment type="similarity">
    <text evidence="1">Belongs to the SNAP-25 family.</text>
</comment>
<dbReference type="GO" id="GO:0031629">
    <property type="term" value="P:synaptic vesicle fusion to presynaptic active zone membrane"/>
    <property type="evidence" value="ECO:0007669"/>
    <property type="project" value="TreeGrafter"/>
</dbReference>
<accession>A0AA36D8R9</accession>
<name>A0AA36D8R9_9BILA</name>
<dbReference type="SUPFAM" id="SSF58038">
    <property type="entry name" value="SNARE fusion complex"/>
    <property type="match status" value="2"/>
</dbReference>
<evidence type="ECO:0000256" key="1">
    <source>
        <dbReference type="ARBA" id="ARBA00009480"/>
    </source>
</evidence>
<feature type="compositionally biased region" description="Polar residues" evidence="5">
    <location>
        <begin position="118"/>
        <end position="133"/>
    </location>
</feature>
<keyword evidence="8" id="KW-1185">Reference proteome</keyword>
<dbReference type="FunFam" id="1.20.5.110:FF:000041">
    <property type="entry name" value="Synaptosomal-associated protein 29"/>
    <property type="match status" value="1"/>
</dbReference>
<dbReference type="GO" id="GO:0015031">
    <property type="term" value="P:protein transport"/>
    <property type="evidence" value="ECO:0007669"/>
    <property type="project" value="UniProtKB-KW"/>
</dbReference>
<gene>
    <name evidence="7" type="ORF">MSPICULIGERA_LOCUS20025</name>
</gene>
<keyword evidence="4" id="KW-0175">Coiled coil</keyword>
<dbReference type="Gene3D" id="1.20.5.110">
    <property type="match status" value="2"/>
</dbReference>
<evidence type="ECO:0000256" key="4">
    <source>
        <dbReference type="ARBA" id="ARBA00023054"/>
    </source>
</evidence>
<dbReference type="GO" id="GO:0098793">
    <property type="term" value="C:presynapse"/>
    <property type="evidence" value="ECO:0007669"/>
    <property type="project" value="GOC"/>
</dbReference>
<proteinExistence type="inferred from homology"/>
<dbReference type="EMBL" id="CATQJA010002664">
    <property type="protein sequence ID" value="CAJ0581874.1"/>
    <property type="molecule type" value="Genomic_DNA"/>
</dbReference>
<dbReference type="FunFam" id="1.20.5.110:FF:000079">
    <property type="entry name" value="synaptosomal-associated protein 29"/>
    <property type="match status" value="1"/>
</dbReference>
<dbReference type="CDD" id="cd15887">
    <property type="entry name" value="SNARE_SNAP29N"/>
    <property type="match status" value="1"/>
</dbReference>
<feature type="region of interest" description="Disordered" evidence="5">
    <location>
        <begin position="40"/>
        <end position="64"/>
    </location>
</feature>
<evidence type="ECO:0000313" key="8">
    <source>
        <dbReference type="Proteomes" id="UP001177023"/>
    </source>
</evidence>
<dbReference type="CDD" id="cd15856">
    <property type="entry name" value="SNARE_SNAP29C"/>
    <property type="match status" value="1"/>
</dbReference>
<keyword evidence="3" id="KW-0653">Protein transport</keyword>
<evidence type="ECO:0000259" key="6">
    <source>
        <dbReference type="PROSITE" id="PS50192"/>
    </source>
</evidence>
<feature type="region of interest" description="Disordered" evidence="5">
    <location>
        <begin position="1"/>
        <end position="25"/>
    </location>
</feature>
<sequence length="248" mass="27527">MSNPFGDYNNQPVKSYSNGGGSIEDDVDYYEKEIERCMQESLDSTERSKRNLANSEQVGAKTAQDLLEQREKLERTEKNLDEIHRTTQQTQRSLNSLKSLFGGYFKNKFSKKPAEQPNDVSVPQSKSASHLSDTVSGMGSGSCSTSGSSGPTLSDSSMNAIKGSRWEAMDQQINDNLHGMSSQLSNLKNLGQALGREVEDQNQMLDRIQTKADRNDTIVRSQDHQMKKLLGYKGVDKPQDTSAFGSKK</sequence>
<feature type="compositionally biased region" description="Basic and acidic residues" evidence="5">
    <location>
        <begin position="40"/>
        <end position="49"/>
    </location>
</feature>
<feature type="compositionally biased region" description="Polar residues" evidence="5">
    <location>
        <begin position="1"/>
        <end position="17"/>
    </location>
</feature>
<dbReference type="Proteomes" id="UP001177023">
    <property type="component" value="Unassembled WGS sequence"/>
</dbReference>
<organism evidence="7 8">
    <name type="scientific">Mesorhabditis spiculigera</name>
    <dbReference type="NCBI Taxonomy" id="96644"/>
    <lineage>
        <taxon>Eukaryota</taxon>
        <taxon>Metazoa</taxon>
        <taxon>Ecdysozoa</taxon>
        <taxon>Nematoda</taxon>
        <taxon>Chromadorea</taxon>
        <taxon>Rhabditida</taxon>
        <taxon>Rhabditina</taxon>
        <taxon>Rhabditomorpha</taxon>
        <taxon>Rhabditoidea</taxon>
        <taxon>Rhabditidae</taxon>
        <taxon>Mesorhabditinae</taxon>
        <taxon>Mesorhabditis</taxon>
    </lineage>
</organism>
<dbReference type="InterPro" id="IPR000727">
    <property type="entry name" value="T_SNARE_dom"/>
</dbReference>
<protein>
    <recommendedName>
        <fullName evidence="6">t-SNARE coiled-coil homology domain-containing protein</fullName>
    </recommendedName>
</protein>
<dbReference type="AlphaFoldDB" id="A0AA36D8R9"/>
<dbReference type="SMART" id="SM00397">
    <property type="entry name" value="t_SNARE"/>
    <property type="match status" value="2"/>
</dbReference>
<dbReference type="GO" id="GO:0005484">
    <property type="term" value="F:SNAP receptor activity"/>
    <property type="evidence" value="ECO:0007669"/>
    <property type="project" value="TreeGrafter"/>
</dbReference>
<comment type="caution">
    <text evidence="7">The sequence shown here is derived from an EMBL/GenBank/DDBJ whole genome shotgun (WGS) entry which is preliminary data.</text>
</comment>